<dbReference type="eggNOG" id="ENOG502R052">
    <property type="taxonomic scope" value="Eukaryota"/>
</dbReference>
<sequence>MLLHYSEYDEEKDDTHRDNYMYEKKYKKNRNKKNKNNKKNQEDMLTWVINAMQEKNANSYLFHYMDHFGEVMLHRRGVNCAAEGTSEGVPPVEIPPVEIPPVEAPPVEAPPVEAPPVEAPPVEAPPVEAPPVEAPPVEDAEQENIISIINLPQNEEIKKIFIHVLYTYAKTLLIISSHPGGQAHQKRQRVCYEQYCVERSERAKDNLSGEGDNEGGVPNDQIYDNFECHNNFDSYEKYLNGENADACISCLSAYVELTNFENTESIFTLALVYLNAHKYAEAEKLASYLIEILKRKECQRRKKGGPPPSPSSPTSSSSPPPSPPGEPPEEEPPMDMKKLHLYSSFSQPHIDVTVEICIYIKALCFFFQRNYVHYYINMSILMSANENKLRLEVERSASVLGGHMGGNDPSGKKAKCEESERRDKTGFSSRNSGNVDNVGDVSGLSGVADNASDEEGRAQDQNRKKKKKKKYERRRRHTPRKPRR</sequence>
<dbReference type="RefSeq" id="XP_004221143.1">
    <property type="nucleotide sequence ID" value="XM_004221095.1"/>
</dbReference>
<feature type="compositionally biased region" description="Basic residues" evidence="1">
    <location>
        <begin position="463"/>
        <end position="484"/>
    </location>
</feature>
<dbReference type="VEuPathDB" id="PlasmoDB:PCYB_052140"/>
<feature type="compositionally biased region" description="Polar residues" evidence="1">
    <location>
        <begin position="426"/>
        <end position="435"/>
    </location>
</feature>
<gene>
    <name evidence="2" type="ORF">PCYB_052140</name>
</gene>
<feature type="region of interest" description="Disordered" evidence="1">
    <location>
        <begin position="19"/>
        <end position="39"/>
    </location>
</feature>
<dbReference type="PhylomeDB" id="K6UCP2"/>
<proteinExistence type="predicted"/>
<dbReference type="Proteomes" id="UP000006319">
    <property type="component" value="Chromosome 5"/>
</dbReference>
<feature type="compositionally biased region" description="Basic residues" evidence="1">
    <location>
        <begin position="25"/>
        <end position="38"/>
    </location>
</feature>
<feature type="compositionally biased region" description="Basic and acidic residues" evidence="1">
    <location>
        <begin position="410"/>
        <end position="425"/>
    </location>
</feature>
<feature type="region of interest" description="Disordered" evidence="1">
    <location>
        <begin position="299"/>
        <end position="334"/>
    </location>
</feature>
<evidence type="ECO:0000256" key="1">
    <source>
        <dbReference type="SAM" id="MobiDB-lite"/>
    </source>
</evidence>
<organism evidence="2 3">
    <name type="scientific">Plasmodium cynomolgi (strain B)</name>
    <dbReference type="NCBI Taxonomy" id="1120755"/>
    <lineage>
        <taxon>Eukaryota</taxon>
        <taxon>Sar</taxon>
        <taxon>Alveolata</taxon>
        <taxon>Apicomplexa</taxon>
        <taxon>Aconoidasida</taxon>
        <taxon>Haemosporida</taxon>
        <taxon>Plasmodiidae</taxon>
        <taxon>Plasmodium</taxon>
        <taxon>Plasmodium (Plasmodium)</taxon>
    </lineage>
</organism>
<evidence type="ECO:0000313" key="3">
    <source>
        <dbReference type="Proteomes" id="UP000006319"/>
    </source>
</evidence>
<evidence type="ECO:0000313" key="2">
    <source>
        <dbReference type="EMBL" id="GAB65196.1"/>
    </source>
</evidence>
<dbReference type="GeneID" id="14691585"/>
<reference evidence="2 3" key="1">
    <citation type="journal article" date="2012" name="Nat. Genet.">
        <title>Plasmodium cynomolgi genome sequences provide insight into Plasmodium vivax and the monkey malaria clade.</title>
        <authorList>
            <person name="Tachibana S."/>
            <person name="Sullivan S.A."/>
            <person name="Kawai S."/>
            <person name="Nakamura S."/>
            <person name="Kim H.R."/>
            <person name="Goto N."/>
            <person name="Arisue N."/>
            <person name="Palacpac N.M.Q."/>
            <person name="Honma H."/>
            <person name="Yagi M."/>
            <person name="Tougan T."/>
            <person name="Katakai Y."/>
            <person name="Kaneko O."/>
            <person name="Mita T."/>
            <person name="Kita K."/>
            <person name="Yasutomi Y."/>
            <person name="Sutton P.L."/>
            <person name="Shakhbatyan R."/>
            <person name="Horii T."/>
            <person name="Yasunaga T."/>
            <person name="Barnwell J.W."/>
            <person name="Escalante A.A."/>
            <person name="Carlton J.M."/>
            <person name="Tanabe K."/>
        </authorList>
    </citation>
    <scope>NUCLEOTIDE SEQUENCE [LARGE SCALE GENOMIC DNA]</scope>
    <source>
        <strain evidence="2 3">B</strain>
    </source>
</reference>
<feature type="region of interest" description="Disordered" evidence="1">
    <location>
        <begin position="399"/>
        <end position="484"/>
    </location>
</feature>
<keyword evidence="3" id="KW-1185">Reference proteome</keyword>
<accession>K6UCP2</accession>
<dbReference type="KEGG" id="pcy:PCYB_052140"/>
<protein>
    <submittedName>
        <fullName evidence="2">Uncharacterized protein</fullName>
    </submittedName>
</protein>
<dbReference type="OrthoDB" id="377693at2759"/>
<dbReference type="EMBL" id="DF157097">
    <property type="protein sequence ID" value="GAB65196.1"/>
    <property type="molecule type" value="Genomic_DNA"/>
</dbReference>
<name>K6UCP2_PLACD</name>
<dbReference type="AlphaFoldDB" id="K6UCP2"/>